<feature type="region of interest" description="Disordered" evidence="2">
    <location>
        <begin position="308"/>
        <end position="328"/>
    </location>
</feature>
<feature type="coiled-coil region" evidence="1">
    <location>
        <begin position="467"/>
        <end position="515"/>
    </location>
</feature>
<feature type="region of interest" description="Disordered" evidence="2">
    <location>
        <begin position="145"/>
        <end position="167"/>
    </location>
</feature>
<keyword evidence="1" id="KW-0175">Coiled coil</keyword>
<accession>A0A1X2IUJ7</accession>
<feature type="compositionally biased region" description="Polar residues" evidence="2">
    <location>
        <begin position="310"/>
        <end position="328"/>
    </location>
</feature>
<feature type="compositionally biased region" description="Polar residues" evidence="2">
    <location>
        <begin position="7"/>
        <end position="23"/>
    </location>
</feature>
<dbReference type="EMBL" id="MCGE01000004">
    <property type="protein sequence ID" value="ORZ22440.1"/>
    <property type="molecule type" value="Genomic_DNA"/>
</dbReference>
<protein>
    <submittedName>
        <fullName evidence="3">Uncharacterized protein</fullName>
    </submittedName>
</protein>
<sequence length="551" mass="62699">MYERKTPNVNTHRITTTSTTKQPSPIKRNSRQCTGRASLASATNQQQFTDEQKEIQRRIAMRAATAMSQIRRRQPRSYMIWGDNRRAVIKRYPDGAQEIMVPQTLTPEQEQYEFPPRSRLLKKLATSTAERHRLSSLQYNIATAPALPQPQPSPSSNQSGSIVTNPHAAPDMELDQVALADWFSGKHQQYRQQKHSQTQHTAKEKAVMDWMSDVERSASLAETVDGATIKNHLSANARKLSSTKQATQNMHDINIHFRSKAGKLLASGLYRPKSYNYLSPPNEDTKKDYVSLRRLTEHSNRPWKTKAAGTINTLNKPHTSVSSSLNHQQLKNDPSSIAATAPVPFDRHCVQAPRPAVSSAAPPTSKSSGMVRLAQMFHKTLQDQQARAHERMQQLESILEEERYKRQNIQLTQQRTMSELDTFMKQYEEERRIPPSPILSITSSSSPSPSVSPAWASIISPRSSSSNRKDQQNLVGWMERITELENRMQDETKSRQALQHTMATTIQRMDRLEKSLSTRALEHSVSQLRLETQVNETFSKLSILAQRRKYE</sequence>
<dbReference type="AlphaFoldDB" id="A0A1X2IUJ7"/>
<dbReference type="Proteomes" id="UP000193560">
    <property type="component" value="Unassembled WGS sequence"/>
</dbReference>
<dbReference type="OrthoDB" id="2279208at2759"/>
<organism evidence="3 4">
    <name type="scientific">Absidia repens</name>
    <dbReference type="NCBI Taxonomy" id="90262"/>
    <lineage>
        <taxon>Eukaryota</taxon>
        <taxon>Fungi</taxon>
        <taxon>Fungi incertae sedis</taxon>
        <taxon>Mucoromycota</taxon>
        <taxon>Mucoromycotina</taxon>
        <taxon>Mucoromycetes</taxon>
        <taxon>Mucorales</taxon>
        <taxon>Cunninghamellaceae</taxon>
        <taxon>Absidia</taxon>
    </lineage>
</organism>
<comment type="caution">
    <text evidence="3">The sequence shown here is derived from an EMBL/GenBank/DDBJ whole genome shotgun (WGS) entry which is preliminary data.</text>
</comment>
<evidence type="ECO:0000313" key="3">
    <source>
        <dbReference type="EMBL" id="ORZ22440.1"/>
    </source>
</evidence>
<reference evidence="3 4" key="1">
    <citation type="submission" date="2016-07" db="EMBL/GenBank/DDBJ databases">
        <title>Pervasive Adenine N6-methylation of Active Genes in Fungi.</title>
        <authorList>
            <consortium name="DOE Joint Genome Institute"/>
            <person name="Mondo S.J."/>
            <person name="Dannebaum R.O."/>
            <person name="Kuo R.C."/>
            <person name="Labutti K."/>
            <person name="Haridas S."/>
            <person name="Kuo A."/>
            <person name="Salamov A."/>
            <person name="Ahrendt S.R."/>
            <person name="Lipzen A."/>
            <person name="Sullivan W."/>
            <person name="Andreopoulos W.B."/>
            <person name="Clum A."/>
            <person name="Lindquist E."/>
            <person name="Daum C."/>
            <person name="Ramamoorthy G.K."/>
            <person name="Gryganskyi A."/>
            <person name="Culley D."/>
            <person name="Magnuson J.K."/>
            <person name="James T.Y."/>
            <person name="O'Malley M.A."/>
            <person name="Stajich J.E."/>
            <person name="Spatafora J.W."/>
            <person name="Visel A."/>
            <person name="Grigoriev I.V."/>
        </authorList>
    </citation>
    <scope>NUCLEOTIDE SEQUENCE [LARGE SCALE GENOMIC DNA]</scope>
    <source>
        <strain evidence="3 4">NRRL 1336</strain>
    </source>
</reference>
<dbReference type="STRING" id="90262.A0A1X2IUJ7"/>
<feature type="region of interest" description="Disordered" evidence="2">
    <location>
        <begin position="1"/>
        <end position="31"/>
    </location>
</feature>
<name>A0A1X2IUJ7_9FUNG</name>
<evidence type="ECO:0000256" key="2">
    <source>
        <dbReference type="SAM" id="MobiDB-lite"/>
    </source>
</evidence>
<keyword evidence="4" id="KW-1185">Reference proteome</keyword>
<evidence type="ECO:0000313" key="4">
    <source>
        <dbReference type="Proteomes" id="UP000193560"/>
    </source>
</evidence>
<evidence type="ECO:0000256" key="1">
    <source>
        <dbReference type="SAM" id="Coils"/>
    </source>
</evidence>
<proteinExistence type="predicted"/>
<gene>
    <name evidence="3" type="ORF">BCR42DRAFT_487995</name>
</gene>